<dbReference type="PANTHER" id="PTHR13743">
    <property type="entry name" value="BEIGE/BEACH-RELATED"/>
    <property type="match status" value="1"/>
</dbReference>
<dbReference type="InterPro" id="IPR036322">
    <property type="entry name" value="WD40_repeat_dom_sf"/>
</dbReference>
<dbReference type="PANTHER" id="PTHR13743:SF112">
    <property type="entry name" value="BEACH DOMAIN-CONTAINING PROTEIN"/>
    <property type="match status" value="1"/>
</dbReference>
<dbReference type="Pfam" id="PF00400">
    <property type="entry name" value="WD40"/>
    <property type="match status" value="1"/>
</dbReference>
<sequence>MLPAARGAPPPSLDEFPPALMNYYSGYEAVSFELLENERRVPAIPSGIIPNTLGASDGPVASSNVALLCFESDIFAAFGGLFDHSVLVRSLSGVSGDMRVQAHRGRVVKVYSTPDSQHMLTGSEDTTFVLWSCTLAKGNYHKLNVSPIFTIYGHEDNPSAAAVCNVCDVVATASVDGVLLLHSISGGSLEETVRHPLNYSVDRILIQSSCYVPNILYTSNRDHVVHQISINGAPLRSFNAPGRITAWCATAHQFLLVAYQPFHNETVVVEASQQTMSNTPCVVYYHALSLTSEKTVFLTNTCPVQVLSCHFSNPQVVIGGTAEGSLVLVRSCRQQPGV</sequence>
<protein>
    <submittedName>
        <fullName evidence="2">Uncharacterized protein</fullName>
    </submittedName>
</protein>
<reference evidence="2 3" key="1">
    <citation type="submission" date="2020-08" db="EMBL/GenBank/DDBJ databases">
        <authorList>
            <person name="Newling K."/>
            <person name="Davey J."/>
            <person name="Forrester S."/>
        </authorList>
    </citation>
    <scope>NUCLEOTIDE SEQUENCE [LARGE SCALE GENOMIC DNA]</scope>
    <source>
        <strain evidence="3">Crithidia deanei Carvalho (ATCC PRA-265)</strain>
    </source>
</reference>
<dbReference type="SUPFAM" id="SSF50978">
    <property type="entry name" value="WD40 repeat-like"/>
    <property type="match status" value="1"/>
</dbReference>
<evidence type="ECO:0000313" key="2">
    <source>
        <dbReference type="EMBL" id="CAD2214294.1"/>
    </source>
</evidence>
<evidence type="ECO:0000313" key="3">
    <source>
        <dbReference type="Proteomes" id="UP000515908"/>
    </source>
</evidence>
<accession>A0A7G2C576</accession>
<name>A0A7G2C576_9TRYP</name>
<organism evidence="2 3">
    <name type="scientific">Angomonas deanei</name>
    <dbReference type="NCBI Taxonomy" id="59799"/>
    <lineage>
        <taxon>Eukaryota</taxon>
        <taxon>Discoba</taxon>
        <taxon>Euglenozoa</taxon>
        <taxon>Kinetoplastea</taxon>
        <taxon>Metakinetoplastina</taxon>
        <taxon>Trypanosomatida</taxon>
        <taxon>Trypanosomatidae</taxon>
        <taxon>Strigomonadinae</taxon>
        <taxon>Angomonas</taxon>
    </lineage>
</organism>
<gene>
    <name evidence="2" type="ORF">ADEAN_000173900</name>
</gene>
<evidence type="ECO:0000256" key="1">
    <source>
        <dbReference type="PROSITE-ProRule" id="PRU00221"/>
    </source>
</evidence>
<dbReference type="InterPro" id="IPR050865">
    <property type="entry name" value="BEACH_Domain"/>
</dbReference>
<keyword evidence="1" id="KW-0853">WD repeat</keyword>
<proteinExistence type="predicted"/>
<dbReference type="AlphaFoldDB" id="A0A7G2C576"/>
<dbReference type="Gene3D" id="2.130.10.10">
    <property type="entry name" value="YVTN repeat-like/Quinoprotein amine dehydrogenase"/>
    <property type="match status" value="1"/>
</dbReference>
<dbReference type="InterPro" id="IPR001680">
    <property type="entry name" value="WD40_rpt"/>
</dbReference>
<dbReference type="SMART" id="SM00320">
    <property type="entry name" value="WD40"/>
    <property type="match status" value="2"/>
</dbReference>
<dbReference type="VEuPathDB" id="TriTrypDB:ADEAN_000173900"/>
<dbReference type="InterPro" id="IPR015943">
    <property type="entry name" value="WD40/YVTN_repeat-like_dom_sf"/>
</dbReference>
<keyword evidence="3" id="KW-1185">Reference proteome</keyword>
<dbReference type="Proteomes" id="UP000515908">
    <property type="component" value="Chromosome 03"/>
</dbReference>
<feature type="repeat" description="WD" evidence="1">
    <location>
        <begin position="100"/>
        <end position="132"/>
    </location>
</feature>
<dbReference type="PROSITE" id="PS50082">
    <property type="entry name" value="WD_REPEATS_2"/>
    <property type="match status" value="1"/>
</dbReference>
<dbReference type="EMBL" id="LR877147">
    <property type="protein sequence ID" value="CAD2214294.1"/>
    <property type="molecule type" value="Genomic_DNA"/>
</dbReference>
<dbReference type="PROSITE" id="PS50294">
    <property type="entry name" value="WD_REPEATS_REGION"/>
    <property type="match status" value="1"/>
</dbReference>